<dbReference type="PANTHER" id="PTHR47268:SF4">
    <property type="entry name" value="ACYLPHOSPHATASE"/>
    <property type="match status" value="1"/>
</dbReference>
<dbReference type="EC" id="3.6.1.7" evidence="2"/>
<sequence>MEKQSPSERVRAHVFITGTVHGVGYRLATWDKANQWGIGGWVEEIPDGRVEAVFEGNQELVEAIIRWCYRGSPDAVVKTVTTEYEEPEGLKDFIIRRPSEFSIKNEPKNVKTKTINILLFVHGVIPSNDNFAETRLYDLLWEPVKKQHKLAERIDEIISVNWGHYQENTDEARLDERLSKAEFFIAQQLNFRVKTQNSSHILTNNTSLQPWWRSLVQPLQNLIWLQGIGEVIYYSGIEGKIALQLAVYRQIFELLEKYHHQIEKSISREEANIKLRLHTVSSGLGTNIVNDFLHGLFSQTSERIKNDPEQAKEPTIISSPILADEKQETVEQYLFWRLAAQKKYLELGSIVSMASSLPILLLNSQRVVNTFANEQTLSVDEIGIPEQSTEIIWKVFYSMDDLSAFPINPLFGNHPAIQDIAIEINNNYTNYHNYWLNEVVHTQVAELLNRRVVS</sequence>
<comment type="catalytic activity">
    <reaction evidence="5">
        <text>an acyl phosphate + H2O = a carboxylate + phosphate + H(+)</text>
        <dbReference type="Rhea" id="RHEA:14965"/>
        <dbReference type="ChEBI" id="CHEBI:15377"/>
        <dbReference type="ChEBI" id="CHEBI:15378"/>
        <dbReference type="ChEBI" id="CHEBI:29067"/>
        <dbReference type="ChEBI" id="CHEBI:43474"/>
        <dbReference type="ChEBI" id="CHEBI:59918"/>
        <dbReference type="EC" id="3.6.1.7"/>
    </reaction>
</comment>
<dbReference type="Pfam" id="PF00708">
    <property type="entry name" value="Acylphosphatase"/>
    <property type="match status" value="1"/>
</dbReference>
<dbReference type="PROSITE" id="PS51160">
    <property type="entry name" value="ACYLPHOSPHATASE_3"/>
    <property type="match status" value="1"/>
</dbReference>
<proteinExistence type="inferred from homology"/>
<evidence type="ECO:0000313" key="10">
    <source>
        <dbReference type="Proteomes" id="UP000185860"/>
    </source>
</evidence>
<evidence type="ECO:0000313" key="9">
    <source>
        <dbReference type="EMBL" id="OKH37644.1"/>
    </source>
</evidence>
<dbReference type="Gene3D" id="3.30.70.100">
    <property type="match status" value="1"/>
</dbReference>
<dbReference type="PANTHER" id="PTHR47268">
    <property type="entry name" value="ACYLPHOSPHATASE"/>
    <property type="match status" value="1"/>
</dbReference>
<evidence type="ECO:0000256" key="2">
    <source>
        <dbReference type="ARBA" id="ARBA00012150"/>
    </source>
</evidence>
<reference evidence="9 10" key="1">
    <citation type="submission" date="2016-11" db="EMBL/GenBank/DDBJ databases">
        <title>Draft Genome Sequences of Nine Cyanobacterial Strains from Diverse Habitats.</title>
        <authorList>
            <person name="Zhu T."/>
            <person name="Hou S."/>
            <person name="Lu X."/>
            <person name="Hess W.R."/>
        </authorList>
    </citation>
    <scope>NUCLEOTIDE SEQUENCE [LARGE SCALE GENOMIC DNA]</scope>
    <source>
        <strain evidence="9 10">IAM M-71</strain>
    </source>
</reference>
<dbReference type="GO" id="GO:0003998">
    <property type="term" value="F:acylphosphatase activity"/>
    <property type="evidence" value="ECO:0007669"/>
    <property type="project" value="UniProtKB-EC"/>
</dbReference>
<evidence type="ECO:0000256" key="5">
    <source>
        <dbReference type="ARBA" id="ARBA00047645"/>
    </source>
</evidence>
<organism evidence="9 10">
    <name type="scientific">[Phormidium ambiguum] IAM M-71</name>
    <dbReference type="NCBI Taxonomy" id="454136"/>
    <lineage>
        <taxon>Bacteria</taxon>
        <taxon>Bacillati</taxon>
        <taxon>Cyanobacteriota</taxon>
        <taxon>Cyanophyceae</taxon>
        <taxon>Oscillatoriophycideae</taxon>
        <taxon>Aerosakkonematales</taxon>
        <taxon>Aerosakkonemataceae</taxon>
        <taxon>Floridanema</taxon>
    </lineage>
</organism>
<feature type="domain" description="Acylphosphatase-like" evidence="8">
    <location>
        <begin position="11"/>
        <end position="97"/>
    </location>
</feature>
<evidence type="ECO:0000256" key="6">
    <source>
        <dbReference type="PROSITE-ProRule" id="PRU00520"/>
    </source>
</evidence>
<dbReference type="AlphaFoldDB" id="A0A1U7IKG8"/>
<dbReference type="OrthoDB" id="570706at2"/>
<dbReference type="STRING" id="454136.NIES2119_13140"/>
<dbReference type="RefSeq" id="WP_073593931.1">
    <property type="nucleotide sequence ID" value="NZ_MRCE01000011.1"/>
</dbReference>
<evidence type="ECO:0000259" key="8">
    <source>
        <dbReference type="PROSITE" id="PS51160"/>
    </source>
</evidence>
<comment type="caution">
    <text evidence="6">Lacks conserved residue(s) required for the propagation of feature annotation.</text>
</comment>
<evidence type="ECO:0000256" key="4">
    <source>
        <dbReference type="ARBA" id="ARBA00032904"/>
    </source>
</evidence>
<dbReference type="InterPro" id="IPR036046">
    <property type="entry name" value="Acylphosphatase-like_dom_sf"/>
</dbReference>
<accession>A0A1U7IKG8</accession>
<comment type="similarity">
    <text evidence="1 7">Belongs to the acylphosphatase family.</text>
</comment>
<dbReference type="EMBL" id="MRCE01000011">
    <property type="protein sequence ID" value="OKH37644.1"/>
    <property type="molecule type" value="Genomic_DNA"/>
</dbReference>
<name>A0A1U7IKG8_9CYAN</name>
<evidence type="ECO:0000256" key="3">
    <source>
        <dbReference type="ARBA" id="ARBA00015991"/>
    </source>
</evidence>
<dbReference type="InterPro" id="IPR020456">
    <property type="entry name" value="Acylphosphatase"/>
</dbReference>
<protein>
    <recommendedName>
        <fullName evidence="3">Acylphosphatase</fullName>
        <ecNumber evidence="2">3.6.1.7</ecNumber>
    </recommendedName>
    <alternativeName>
        <fullName evidence="4">Acylphosphate phosphohydrolase</fullName>
    </alternativeName>
</protein>
<gene>
    <name evidence="9" type="ORF">NIES2119_13140</name>
</gene>
<dbReference type="SUPFAM" id="SSF54975">
    <property type="entry name" value="Acylphosphatase/BLUF domain-like"/>
    <property type="match status" value="1"/>
</dbReference>
<dbReference type="InterPro" id="IPR001792">
    <property type="entry name" value="Acylphosphatase-like_dom"/>
</dbReference>
<dbReference type="Proteomes" id="UP000185860">
    <property type="component" value="Unassembled WGS sequence"/>
</dbReference>
<evidence type="ECO:0000256" key="7">
    <source>
        <dbReference type="RuleBase" id="RU004168"/>
    </source>
</evidence>
<comment type="caution">
    <text evidence="9">The sequence shown here is derived from an EMBL/GenBank/DDBJ whole genome shotgun (WGS) entry which is preliminary data.</text>
</comment>
<evidence type="ECO:0000256" key="1">
    <source>
        <dbReference type="ARBA" id="ARBA00005614"/>
    </source>
</evidence>